<dbReference type="Pfam" id="PF00884">
    <property type="entry name" value="Sulfatase"/>
    <property type="match status" value="1"/>
</dbReference>
<sequence length="674" mass="74745">MHPNLKPRSDLHKKQQKIRPQRLGAMISLVLFLILLPVFSVAGMELLERGSLHDTMNWISSNQSLYILNVGITFCLLAFIYALVGSLAISGAISTLLLGLMALISYMKVTMIGEPFFPWDILLNKESMDIASLVTGKAALVRIGAIAASIIIVLALRWVLPRTKISIISRIGLGLFSLYALYAFGIKTPLAGKILDHVGVNEIVWNQQENYASNGTALAFTLNVKNSIVQKPDTYSNEAIGAVATTIEESAQKAPALKKASVDPLQGKKPNVIFIMSEAFWDPTLLTNVKFSEDPLPTVHRLQKESSSGYLLSPQFGGGTSNVEFEVLTGNSMSFLPGGSIPYQQYVSKPVPSLASYFADQGYKSMGIHSYEGWFWDRNSVYKQLGFESFKSSEHFVNPETKGYFISDAEVSRNIIDEVDKTADPMFIYTVTMQNHGPYDDPRYGENQFKAEGNLTPQAKSILETYAQGAHDADQSLQMLIDHYKNSDEPTMIVFYGDHLPMLGLDYQVYKEAGFISTSNANDWSLEEVKKMHSIPLVTWSNFDMPKQDIPLLSDSFLGAHVLDMLHMEKPANFALNAELAAKVPGLLSNLVVDQDQTLHAQAPESVKPLLDDYRNVQYDLLFGKQYLASYIDHDYLTKASQPSYNAEFDDPETKLRATGESSPPPEAKPASVQ</sequence>
<dbReference type="PANTHER" id="PTHR47371:SF3">
    <property type="entry name" value="PHOSPHOGLYCEROL TRANSFERASE I"/>
    <property type="match status" value="1"/>
</dbReference>
<evidence type="ECO:0000259" key="9">
    <source>
        <dbReference type="Pfam" id="PF00884"/>
    </source>
</evidence>
<evidence type="ECO:0000313" key="10">
    <source>
        <dbReference type="EMBL" id="MBP1965089.1"/>
    </source>
</evidence>
<evidence type="ECO:0000256" key="1">
    <source>
        <dbReference type="ARBA" id="ARBA00004651"/>
    </source>
</evidence>
<dbReference type="PANTHER" id="PTHR47371">
    <property type="entry name" value="LIPOTEICHOIC ACID SYNTHASE"/>
    <property type="match status" value="1"/>
</dbReference>
<evidence type="ECO:0000256" key="5">
    <source>
        <dbReference type="ARBA" id="ARBA00022989"/>
    </source>
</evidence>
<keyword evidence="4 8" id="KW-0812">Transmembrane</keyword>
<dbReference type="InterPro" id="IPR017850">
    <property type="entry name" value="Alkaline_phosphatase_core_sf"/>
</dbReference>
<dbReference type="SUPFAM" id="SSF53649">
    <property type="entry name" value="Alkaline phosphatase-like"/>
    <property type="match status" value="1"/>
</dbReference>
<evidence type="ECO:0000256" key="3">
    <source>
        <dbReference type="ARBA" id="ARBA00022475"/>
    </source>
</evidence>
<feature type="domain" description="Sulfatase N-terminal" evidence="9">
    <location>
        <begin position="270"/>
        <end position="567"/>
    </location>
</feature>
<dbReference type="InterPro" id="IPR000917">
    <property type="entry name" value="Sulfatase_N"/>
</dbReference>
<evidence type="ECO:0000256" key="4">
    <source>
        <dbReference type="ARBA" id="ARBA00022692"/>
    </source>
</evidence>
<gene>
    <name evidence="10" type="ORF">J2Z65_004322</name>
</gene>
<comment type="pathway">
    <text evidence="2">Cell wall biogenesis; lipoteichoic acid biosynthesis.</text>
</comment>
<keyword evidence="3" id="KW-1003">Cell membrane</keyword>
<evidence type="ECO:0000256" key="8">
    <source>
        <dbReference type="SAM" id="Phobius"/>
    </source>
</evidence>
<keyword evidence="6 8" id="KW-0472">Membrane</keyword>
<dbReference type="Proteomes" id="UP001519344">
    <property type="component" value="Unassembled WGS sequence"/>
</dbReference>
<evidence type="ECO:0000256" key="2">
    <source>
        <dbReference type="ARBA" id="ARBA00004936"/>
    </source>
</evidence>
<accession>A0ABS4I2G2</accession>
<reference evidence="10 11" key="1">
    <citation type="submission" date="2021-03" db="EMBL/GenBank/DDBJ databases">
        <title>Genomic Encyclopedia of Type Strains, Phase IV (KMG-IV): sequencing the most valuable type-strain genomes for metagenomic binning, comparative biology and taxonomic classification.</title>
        <authorList>
            <person name="Goeker M."/>
        </authorList>
    </citation>
    <scope>NUCLEOTIDE SEQUENCE [LARGE SCALE GENOMIC DNA]</scope>
    <source>
        <strain evidence="10 11">DSM 24950</strain>
    </source>
</reference>
<feature type="region of interest" description="Disordered" evidence="7">
    <location>
        <begin position="642"/>
        <end position="674"/>
    </location>
</feature>
<comment type="caution">
    <text evidence="10">The sequence shown here is derived from an EMBL/GenBank/DDBJ whole genome shotgun (WGS) entry which is preliminary data.</text>
</comment>
<dbReference type="EMBL" id="JAGGKV010000012">
    <property type="protein sequence ID" value="MBP1965089.1"/>
    <property type="molecule type" value="Genomic_DNA"/>
</dbReference>
<name>A0ABS4I2G2_9BACL</name>
<dbReference type="RefSeq" id="WP_167051728.1">
    <property type="nucleotide sequence ID" value="NZ_JAAOZR010000001.1"/>
</dbReference>
<evidence type="ECO:0000313" key="11">
    <source>
        <dbReference type="Proteomes" id="UP001519344"/>
    </source>
</evidence>
<organism evidence="10 11">
    <name type="scientific">Paenibacillus aceris</name>
    <dbReference type="NCBI Taxonomy" id="869555"/>
    <lineage>
        <taxon>Bacteria</taxon>
        <taxon>Bacillati</taxon>
        <taxon>Bacillota</taxon>
        <taxon>Bacilli</taxon>
        <taxon>Bacillales</taxon>
        <taxon>Paenibacillaceae</taxon>
        <taxon>Paenibacillus</taxon>
    </lineage>
</organism>
<keyword evidence="5 8" id="KW-1133">Transmembrane helix</keyword>
<feature type="transmembrane region" description="Helical" evidence="8">
    <location>
        <begin position="139"/>
        <end position="160"/>
    </location>
</feature>
<protein>
    <submittedName>
        <fullName evidence="10">Phosphoglycerol transferase MdoB-like AlkP superfamily enzyme</fullName>
    </submittedName>
</protein>
<comment type="subcellular location">
    <subcellularLocation>
        <location evidence="1">Cell membrane</location>
        <topology evidence="1">Multi-pass membrane protein</topology>
    </subcellularLocation>
</comment>
<feature type="transmembrane region" description="Helical" evidence="8">
    <location>
        <begin position="64"/>
        <end position="84"/>
    </location>
</feature>
<dbReference type="InterPro" id="IPR050448">
    <property type="entry name" value="OpgB/LTA_synthase_biosynth"/>
</dbReference>
<proteinExistence type="predicted"/>
<feature type="transmembrane region" description="Helical" evidence="8">
    <location>
        <begin position="23"/>
        <end position="44"/>
    </location>
</feature>
<keyword evidence="11" id="KW-1185">Reference proteome</keyword>
<evidence type="ECO:0000256" key="6">
    <source>
        <dbReference type="ARBA" id="ARBA00023136"/>
    </source>
</evidence>
<dbReference type="Gene3D" id="3.40.720.10">
    <property type="entry name" value="Alkaline Phosphatase, subunit A"/>
    <property type="match status" value="1"/>
</dbReference>
<dbReference type="CDD" id="cd16015">
    <property type="entry name" value="LTA_synthase"/>
    <property type="match status" value="1"/>
</dbReference>
<evidence type="ECO:0000256" key="7">
    <source>
        <dbReference type="SAM" id="MobiDB-lite"/>
    </source>
</evidence>
<feature type="transmembrane region" description="Helical" evidence="8">
    <location>
        <begin position="167"/>
        <end position="185"/>
    </location>
</feature>
<feature type="transmembrane region" description="Helical" evidence="8">
    <location>
        <begin position="96"/>
        <end position="119"/>
    </location>
</feature>